<feature type="signal peptide" evidence="1">
    <location>
        <begin position="1"/>
        <end position="25"/>
    </location>
</feature>
<evidence type="ECO:0008006" key="4">
    <source>
        <dbReference type="Google" id="ProtNLM"/>
    </source>
</evidence>
<dbReference type="EMBL" id="QRZF01000001">
    <property type="protein sequence ID" value="RGV58436.1"/>
    <property type="molecule type" value="Genomic_DNA"/>
</dbReference>
<proteinExistence type="predicted"/>
<name>A0A412YLY2_9BACE</name>
<keyword evidence="1" id="KW-0732">Signal</keyword>
<sequence length="146" mass="16876">MDYNTMNKLKIISTIIVTLSFFSCANNNEIEEIPLKIPDLKQTEWEGTLITKTSGQITDNGKVSILFLTENRGNSVVVKNGRVQKWDFKYTTDDRLLTIEQPFNSINLHFLEGDWILTEIGVNRLVLVQGLNDEYKQMIMDIYKIE</sequence>
<comment type="caution">
    <text evidence="2">The sequence shown here is derived from an EMBL/GenBank/DDBJ whole genome shotgun (WGS) entry which is preliminary data.</text>
</comment>
<evidence type="ECO:0000256" key="1">
    <source>
        <dbReference type="SAM" id="SignalP"/>
    </source>
</evidence>
<accession>A0A412YLY2</accession>
<evidence type="ECO:0000313" key="2">
    <source>
        <dbReference type="EMBL" id="RGV58436.1"/>
    </source>
</evidence>
<gene>
    <name evidence="2" type="ORF">DWW10_02080</name>
</gene>
<feature type="chain" id="PRO_5019298466" description="Lipocalin-like domain-containing protein" evidence="1">
    <location>
        <begin position="26"/>
        <end position="146"/>
    </location>
</feature>
<reference evidence="2 3" key="1">
    <citation type="submission" date="2018-08" db="EMBL/GenBank/DDBJ databases">
        <title>A genome reference for cultivated species of the human gut microbiota.</title>
        <authorList>
            <person name="Zou Y."/>
            <person name="Xue W."/>
            <person name="Luo G."/>
        </authorList>
    </citation>
    <scope>NUCLEOTIDE SEQUENCE [LARGE SCALE GENOMIC DNA]</scope>
    <source>
        <strain evidence="2 3">AF14-32</strain>
    </source>
</reference>
<evidence type="ECO:0000313" key="3">
    <source>
        <dbReference type="Proteomes" id="UP000283850"/>
    </source>
</evidence>
<organism evidence="2 3">
    <name type="scientific">Bacteroides intestinalis</name>
    <dbReference type="NCBI Taxonomy" id="329854"/>
    <lineage>
        <taxon>Bacteria</taxon>
        <taxon>Pseudomonadati</taxon>
        <taxon>Bacteroidota</taxon>
        <taxon>Bacteroidia</taxon>
        <taxon>Bacteroidales</taxon>
        <taxon>Bacteroidaceae</taxon>
        <taxon>Bacteroides</taxon>
    </lineage>
</organism>
<protein>
    <recommendedName>
        <fullName evidence="4">Lipocalin-like domain-containing protein</fullName>
    </recommendedName>
</protein>
<dbReference type="AlphaFoldDB" id="A0A412YLY2"/>
<dbReference type="Proteomes" id="UP000283850">
    <property type="component" value="Unassembled WGS sequence"/>
</dbReference>